<accession>A0ABP9F4D8</accession>
<keyword evidence="1 2" id="KW-0238">DNA-binding</keyword>
<feature type="domain" description="HTH tetR-type" evidence="3">
    <location>
        <begin position="6"/>
        <end position="66"/>
    </location>
</feature>
<keyword evidence="5" id="KW-1185">Reference proteome</keyword>
<comment type="caution">
    <text evidence="4">The sequence shown here is derived from an EMBL/GenBank/DDBJ whole genome shotgun (WGS) entry which is preliminary data.</text>
</comment>
<dbReference type="PANTHER" id="PTHR43479:SF11">
    <property type="entry name" value="ACREF_ENVCD OPERON REPRESSOR-RELATED"/>
    <property type="match status" value="1"/>
</dbReference>
<organism evidence="4 5">
    <name type="scientific">Ferrimonas pelagia</name>
    <dbReference type="NCBI Taxonomy" id="1177826"/>
    <lineage>
        <taxon>Bacteria</taxon>
        <taxon>Pseudomonadati</taxon>
        <taxon>Pseudomonadota</taxon>
        <taxon>Gammaproteobacteria</taxon>
        <taxon>Alteromonadales</taxon>
        <taxon>Ferrimonadaceae</taxon>
        <taxon>Ferrimonas</taxon>
    </lineage>
</organism>
<feature type="DNA-binding region" description="H-T-H motif" evidence="2">
    <location>
        <begin position="29"/>
        <end position="48"/>
    </location>
</feature>
<dbReference type="Proteomes" id="UP001499988">
    <property type="component" value="Unassembled WGS sequence"/>
</dbReference>
<gene>
    <name evidence="4" type="ORF">GCM10023333_27120</name>
</gene>
<dbReference type="RefSeq" id="WP_345335953.1">
    <property type="nucleotide sequence ID" value="NZ_BAABJZ010000088.1"/>
</dbReference>
<evidence type="ECO:0000313" key="4">
    <source>
        <dbReference type="EMBL" id="GAA4892412.1"/>
    </source>
</evidence>
<evidence type="ECO:0000256" key="2">
    <source>
        <dbReference type="PROSITE-ProRule" id="PRU00335"/>
    </source>
</evidence>
<dbReference type="PRINTS" id="PR00455">
    <property type="entry name" value="HTHTETR"/>
</dbReference>
<name>A0ABP9F4D8_9GAMM</name>
<protein>
    <recommendedName>
        <fullName evidence="3">HTH tetR-type domain-containing protein</fullName>
    </recommendedName>
</protein>
<dbReference type="Pfam" id="PF00440">
    <property type="entry name" value="TetR_N"/>
    <property type="match status" value="1"/>
</dbReference>
<sequence length="232" mass="26593">MKRKRDKTRHNLLAITKNIIQQQGIIGFRLCDISKAANISAGSLYSHFSSKESLLISLYLERLEATIALRKEISQSNLSYYEKILAVNLVLIMFSLHHDRGDGLNFMLANRSLWENAEPALKMQMEGGYALLHAQHVQLWDDARIKGGLLSDNKICNDVRHQLFCYQRGCVVSLQNPMIRGGQEQKTSAHYLEIMINIMRQLCWEPKTDSIDKKHLETHCRTLVDQSDLAII</sequence>
<dbReference type="InterPro" id="IPR001647">
    <property type="entry name" value="HTH_TetR"/>
</dbReference>
<dbReference type="SUPFAM" id="SSF46689">
    <property type="entry name" value="Homeodomain-like"/>
    <property type="match status" value="1"/>
</dbReference>
<dbReference type="EMBL" id="BAABJZ010000088">
    <property type="protein sequence ID" value="GAA4892412.1"/>
    <property type="molecule type" value="Genomic_DNA"/>
</dbReference>
<dbReference type="InterPro" id="IPR009057">
    <property type="entry name" value="Homeodomain-like_sf"/>
</dbReference>
<evidence type="ECO:0000313" key="5">
    <source>
        <dbReference type="Proteomes" id="UP001499988"/>
    </source>
</evidence>
<proteinExistence type="predicted"/>
<dbReference type="InterPro" id="IPR050624">
    <property type="entry name" value="HTH-type_Tx_Regulator"/>
</dbReference>
<evidence type="ECO:0000256" key="1">
    <source>
        <dbReference type="ARBA" id="ARBA00023125"/>
    </source>
</evidence>
<dbReference type="PROSITE" id="PS50977">
    <property type="entry name" value="HTH_TETR_2"/>
    <property type="match status" value="1"/>
</dbReference>
<dbReference type="PANTHER" id="PTHR43479">
    <property type="entry name" value="ACREF/ENVCD OPERON REPRESSOR-RELATED"/>
    <property type="match status" value="1"/>
</dbReference>
<reference evidence="5" key="1">
    <citation type="journal article" date="2019" name="Int. J. Syst. Evol. Microbiol.">
        <title>The Global Catalogue of Microorganisms (GCM) 10K type strain sequencing project: providing services to taxonomists for standard genome sequencing and annotation.</title>
        <authorList>
            <consortium name="The Broad Institute Genomics Platform"/>
            <consortium name="The Broad Institute Genome Sequencing Center for Infectious Disease"/>
            <person name="Wu L."/>
            <person name="Ma J."/>
        </authorList>
    </citation>
    <scope>NUCLEOTIDE SEQUENCE [LARGE SCALE GENOMIC DNA]</scope>
    <source>
        <strain evidence="5">JCM 18401</strain>
    </source>
</reference>
<evidence type="ECO:0000259" key="3">
    <source>
        <dbReference type="PROSITE" id="PS50977"/>
    </source>
</evidence>
<dbReference type="Gene3D" id="1.10.357.10">
    <property type="entry name" value="Tetracycline Repressor, domain 2"/>
    <property type="match status" value="1"/>
</dbReference>